<dbReference type="CDD" id="cd00192">
    <property type="entry name" value="PTKc"/>
    <property type="match status" value="1"/>
</dbReference>
<reference evidence="4" key="1">
    <citation type="submission" date="2022-11" db="UniProtKB">
        <authorList>
            <consortium name="WormBaseParasite"/>
        </authorList>
    </citation>
    <scope>IDENTIFICATION</scope>
</reference>
<dbReference type="InterPro" id="IPR000719">
    <property type="entry name" value="Prot_kinase_dom"/>
</dbReference>
<proteinExistence type="predicted"/>
<keyword evidence="1" id="KW-1133">Transmembrane helix</keyword>
<dbReference type="InterPro" id="IPR050122">
    <property type="entry name" value="RTK"/>
</dbReference>
<evidence type="ECO:0000313" key="3">
    <source>
        <dbReference type="Proteomes" id="UP000887566"/>
    </source>
</evidence>
<dbReference type="SMART" id="SM00219">
    <property type="entry name" value="TyrKc"/>
    <property type="match status" value="1"/>
</dbReference>
<evidence type="ECO:0000256" key="1">
    <source>
        <dbReference type="SAM" id="Phobius"/>
    </source>
</evidence>
<dbReference type="GO" id="GO:0004714">
    <property type="term" value="F:transmembrane receptor protein tyrosine kinase activity"/>
    <property type="evidence" value="ECO:0007669"/>
    <property type="project" value="TreeGrafter"/>
</dbReference>
<dbReference type="GO" id="GO:0005524">
    <property type="term" value="F:ATP binding"/>
    <property type="evidence" value="ECO:0007669"/>
    <property type="project" value="InterPro"/>
</dbReference>
<dbReference type="GO" id="GO:0043235">
    <property type="term" value="C:receptor complex"/>
    <property type="evidence" value="ECO:0007669"/>
    <property type="project" value="TreeGrafter"/>
</dbReference>
<feature type="transmembrane region" description="Helical" evidence="1">
    <location>
        <begin position="668"/>
        <end position="689"/>
    </location>
</feature>
<dbReference type="Pfam" id="PF07714">
    <property type="entry name" value="PK_Tyr_Ser-Thr"/>
    <property type="match status" value="1"/>
</dbReference>
<dbReference type="PROSITE" id="PS00109">
    <property type="entry name" value="PROTEIN_KINASE_TYR"/>
    <property type="match status" value="1"/>
</dbReference>
<dbReference type="InterPro" id="IPR020635">
    <property type="entry name" value="Tyr_kinase_cat_dom"/>
</dbReference>
<dbReference type="PRINTS" id="PR00109">
    <property type="entry name" value="TYRKINASE"/>
</dbReference>
<keyword evidence="3" id="KW-1185">Reference proteome</keyword>
<sequence>MPPFSVQQLSLDCQKDAVKFALTTDSDLAQEASTNGEPIQLYIMNGFPNLRFPGGIPVVASISPGSTTPPISLSGSGLNISSIYSSGNVPSYYSVHIDFLAVLIKVSNYQVTFSVDCLWTANTNANGTIIVNSSNSGSNSANNFQFLDFVLTNHANEPLQDKVVPQGTPVRVAFQLHQGYTLGLAPLQCNVSNENDNPVVFPVIFNGCPNWNLFDVNSNFEAINRTGPTSYYFEFLAYTTDNAESPTLLSIQCAFRFCVSGSDEECNPACWNYHDKTSNDQILINTQQKTGQSSLEGTVEARLIVTNNGNTTQPHRNTTTSNVLVIVLARIMRTLLNVGLLVIFFALLAIATEKDCPCPECALKKSKLTHGTLVRSNEPFYANDYLTAKRELISNASILLPLFLTIKGYEAKDFEIWHNDSSISVDWKPESHDAVIPFRYPPELVDVNLWNLKEKIRHRKNSIAFVLRFSEINMFLRSTYELKIRSIFSRACQRMVKLDKQPNMTVVFACEKIENATCHESIGEQVDPVCGILENQTVTKVIETGTEVDVEIDFQVAHRLIPENLSDKILYYRAFFGKCHNGSVLSDYCRLEEIDGSVSTCEHDSVCNPNITSIVLPKLKKNETYGIQVCAILNHDHEYLHLDGNSELFGQIVPPFPEAARTDWRTEFALSGYIAIVISSCFVFICLLYRKRRKQTRKRLLLELQAFAESDPWEVRQSDLTIHADHKLGSGAFGTVYLGTLSPSYYELNPKQQVLRNNKVAVKLLHEHADASMKNDFLAEIQLAKSLGYHDRLVNLVGCITEGPTVCLISEYCAKGDMQKYLRERCAYMLKLQDLGIDFGSLPEDKMESVDFDYIVTQNQLLQYALHICLGLEYLADHNFIHRDVAARNVLVTERNEAKVGDFGLCRSTFSNDAYYRSRGGNLPVKWMPPEAIKHFEFSAKSDCWSFGIVLFELITLGGSPYPGIQPHDILGYLAKGYRMDKPDNCPDQLYDIMIECWRLKPENRPNFAELRQEITELLITTSTDYYLILDKRRDYYNGNAYIKNQRFEEIASDYNDSDSSMKNVAV</sequence>
<keyword evidence="1" id="KW-0812">Transmembrane</keyword>
<dbReference type="PANTHER" id="PTHR24416">
    <property type="entry name" value="TYROSINE-PROTEIN KINASE RECEPTOR"/>
    <property type="match status" value="1"/>
</dbReference>
<dbReference type="Proteomes" id="UP000887566">
    <property type="component" value="Unplaced"/>
</dbReference>
<dbReference type="FunFam" id="1.10.510.10:FF:000994">
    <property type="entry name" value="Hypoxia Inhibited Receptor tyrosine kinase"/>
    <property type="match status" value="1"/>
</dbReference>
<dbReference type="GO" id="GO:0007169">
    <property type="term" value="P:cell surface receptor protein tyrosine kinase signaling pathway"/>
    <property type="evidence" value="ECO:0007669"/>
    <property type="project" value="TreeGrafter"/>
</dbReference>
<organism evidence="3 4">
    <name type="scientific">Plectus sambesii</name>
    <dbReference type="NCBI Taxonomy" id="2011161"/>
    <lineage>
        <taxon>Eukaryota</taxon>
        <taxon>Metazoa</taxon>
        <taxon>Ecdysozoa</taxon>
        <taxon>Nematoda</taxon>
        <taxon>Chromadorea</taxon>
        <taxon>Plectida</taxon>
        <taxon>Plectina</taxon>
        <taxon>Plectoidea</taxon>
        <taxon>Plectidae</taxon>
        <taxon>Plectus</taxon>
    </lineage>
</organism>
<name>A0A914XT56_9BILA</name>
<dbReference type="InterPro" id="IPR008266">
    <property type="entry name" value="Tyr_kinase_AS"/>
</dbReference>
<dbReference type="PANTHER" id="PTHR24416:SF583">
    <property type="entry name" value="RECEPTOR PROTEIN-TYROSINE KINASE"/>
    <property type="match status" value="1"/>
</dbReference>
<dbReference type="InterPro" id="IPR011009">
    <property type="entry name" value="Kinase-like_dom_sf"/>
</dbReference>
<feature type="domain" description="Protein kinase" evidence="2">
    <location>
        <begin position="722"/>
        <end position="1019"/>
    </location>
</feature>
<evidence type="ECO:0000313" key="4">
    <source>
        <dbReference type="WBParaSite" id="PSAMB.scaffold984size37628.g10081.t1"/>
    </source>
</evidence>
<protein>
    <submittedName>
        <fullName evidence="4">Protein kinase domain-containing protein</fullName>
    </submittedName>
</protein>
<dbReference type="GO" id="GO:0005886">
    <property type="term" value="C:plasma membrane"/>
    <property type="evidence" value="ECO:0007669"/>
    <property type="project" value="TreeGrafter"/>
</dbReference>
<accession>A0A914XT56</accession>
<dbReference type="WBParaSite" id="PSAMB.scaffold984size37628.g10081.t1">
    <property type="protein sequence ID" value="PSAMB.scaffold984size37628.g10081.t1"/>
    <property type="gene ID" value="PSAMB.scaffold984size37628.g10081"/>
</dbReference>
<dbReference type="AlphaFoldDB" id="A0A914XT56"/>
<keyword evidence="1" id="KW-0472">Membrane</keyword>
<dbReference type="PROSITE" id="PS50011">
    <property type="entry name" value="PROTEIN_KINASE_DOM"/>
    <property type="match status" value="1"/>
</dbReference>
<evidence type="ECO:0000259" key="2">
    <source>
        <dbReference type="PROSITE" id="PS50011"/>
    </source>
</evidence>
<dbReference type="InterPro" id="IPR001245">
    <property type="entry name" value="Ser-Thr/Tyr_kinase_cat_dom"/>
</dbReference>
<dbReference type="Gene3D" id="3.30.200.20">
    <property type="entry name" value="Phosphorylase Kinase, domain 1"/>
    <property type="match status" value="1"/>
</dbReference>
<dbReference type="Gene3D" id="1.10.510.10">
    <property type="entry name" value="Transferase(Phosphotransferase) domain 1"/>
    <property type="match status" value="1"/>
</dbReference>
<dbReference type="SUPFAM" id="SSF56112">
    <property type="entry name" value="Protein kinase-like (PK-like)"/>
    <property type="match status" value="1"/>
</dbReference>